<accession>A0A645JM72</accession>
<protein>
    <submittedName>
        <fullName evidence="1">Uncharacterized protein</fullName>
    </submittedName>
</protein>
<dbReference type="AlphaFoldDB" id="A0A645JM72"/>
<gene>
    <name evidence="1" type="ORF">SDC9_212522</name>
</gene>
<comment type="caution">
    <text evidence="1">The sequence shown here is derived from an EMBL/GenBank/DDBJ whole genome shotgun (WGS) entry which is preliminary data.</text>
</comment>
<dbReference type="EMBL" id="VSSQ01146061">
    <property type="protein sequence ID" value="MPN64745.1"/>
    <property type="molecule type" value="Genomic_DNA"/>
</dbReference>
<sequence>MDDSLPKPRGLEKSKSLLKLLSICFQPTYVKMLLS</sequence>
<proteinExistence type="predicted"/>
<reference evidence="1" key="1">
    <citation type="submission" date="2019-08" db="EMBL/GenBank/DDBJ databases">
        <authorList>
            <person name="Kucharzyk K."/>
            <person name="Murdoch R.W."/>
            <person name="Higgins S."/>
            <person name="Loffler F."/>
        </authorList>
    </citation>
    <scope>NUCLEOTIDE SEQUENCE</scope>
</reference>
<evidence type="ECO:0000313" key="1">
    <source>
        <dbReference type="EMBL" id="MPN64745.1"/>
    </source>
</evidence>
<organism evidence="1">
    <name type="scientific">bioreactor metagenome</name>
    <dbReference type="NCBI Taxonomy" id="1076179"/>
    <lineage>
        <taxon>unclassified sequences</taxon>
        <taxon>metagenomes</taxon>
        <taxon>ecological metagenomes</taxon>
    </lineage>
</organism>
<name>A0A645JM72_9ZZZZ</name>